<keyword evidence="2" id="KW-1185">Reference proteome</keyword>
<comment type="caution">
    <text evidence="1">The sequence shown here is derived from an EMBL/GenBank/DDBJ whole genome shotgun (WGS) entry which is preliminary data.</text>
</comment>
<sequence>MRELQLASAAKTFDEASMERSKSFIKALQIEEGVKTTAVYGHFGRDDPDFTCPSLTKFGEEVGISKFTSNCSLYITSFCHTISFFDQTKGMELSSNMFNRFFAQLRWSAARDRFEFEFIVKSRGKDSFYLKLSDEKLRHVHEHNFNHPDEDIQSQRQFCVGTPDRDKRMQMIMDRISR</sequence>
<proteinExistence type="predicted"/>
<evidence type="ECO:0000313" key="1">
    <source>
        <dbReference type="EMBL" id="KAK9137585.1"/>
    </source>
</evidence>
<dbReference type="AlphaFoldDB" id="A0AAP0JPU3"/>
<gene>
    <name evidence="1" type="ORF">Sjap_008179</name>
</gene>
<accession>A0AAP0JPU3</accession>
<evidence type="ECO:0000313" key="2">
    <source>
        <dbReference type="Proteomes" id="UP001417504"/>
    </source>
</evidence>
<name>A0AAP0JPU3_9MAGN</name>
<organism evidence="1 2">
    <name type="scientific">Stephania japonica</name>
    <dbReference type="NCBI Taxonomy" id="461633"/>
    <lineage>
        <taxon>Eukaryota</taxon>
        <taxon>Viridiplantae</taxon>
        <taxon>Streptophyta</taxon>
        <taxon>Embryophyta</taxon>
        <taxon>Tracheophyta</taxon>
        <taxon>Spermatophyta</taxon>
        <taxon>Magnoliopsida</taxon>
        <taxon>Ranunculales</taxon>
        <taxon>Menispermaceae</taxon>
        <taxon>Menispermoideae</taxon>
        <taxon>Cissampelideae</taxon>
        <taxon>Stephania</taxon>
    </lineage>
</organism>
<reference evidence="1 2" key="1">
    <citation type="submission" date="2024-01" db="EMBL/GenBank/DDBJ databases">
        <title>Genome assemblies of Stephania.</title>
        <authorList>
            <person name="Yang L."/>
        </authorList>
    </citation>
    <scope>NUCLEOTIDE SEQUENCE [LARGE SCALE GENOMIC DNA]</scope>
    <source>
        <strain evidence="1">QJT</strain>
        <tissue evidence="1">Leaf</tissue>
    </source>
</reference>
<protein>
    <submittedName>
        <fullName evidence="1">Uncharacterized protein</fullName>
    </submittedName>
</protein>
<dbReference type="Proteomes" id="UP001417504">
    <property type="component" value="Unassembled WGS sequence"/>
</dbReference>
<dbReference type="EMBL" id="JBBNAE010000003">
    <property type="protein sequence ID" value="KAK9137585.1"/>
    <property type="molecule type" value="Genomic_DNA"/>
</dbReference>